<dbReference type="Proteomes" id="UP000318815">
    <property type="component" value="Unassembled WGS sequence"/>
</dbReference>
<dbReference type="AlphaFoldDB" id="A0A5C6LQS7"/>
<organism evidence="1 2">
    <name type="scientific">Chitinophaga pinensis</name>
    <dbReference type="NCBI Taxonomy" id="79329"/>
    <lineage>
        <taxon>Bacteria</taxon>
        <taxon>Pseudomonadati</taxon>
        <taxon>Bacteroidota</taxon>
        <taxon>Chitinophagia</taxon>
        <taxon>Chitinophagales</taxon>
        <taxon>Chitinophagaceae</taxon>
        <taxon>Chitinophaga</taxon>
    </lineage>
</organism>
<evidence type="ECO:0000313" key="2">
    <source>
        <dbReference type="Proteomes" id="UP000318815"/>
    </source>
</evidence>
<sequence>MKQLLFPAVFALVCFSCKKDGEDDQGPKIRPVTSSSSRFINKIFEYSPAPGQFMGESAGTPEGANSIVGTKSGLISLGAYGGYIVFGFDHSIINQNGADLAIYGNPIPEPKAWSEPGVVMVSQDENENGLPDDNWYELAGSGYLSAATIRNYKITYYNPKGVSWVGWKDNKGKTGSVDINEFHNHSYYPSFAANQDSLTFEGTLLAPTFGEQDGIYINWAMGWGYADNYSTDDATDSYAKNMYNSFDLSWAIDKNGAAVALKAVDFVKVYTGQNSKGSDIMGEVSTEITGAADLNMK</sequence>
<keyword evidence="2" id="KW-1185">Reference proteome</keyword>
<name>A0A5C6LQS7_9BACT</name>
<dbReference type="EMBL" id="VOHS01000014">
    <property type="protein sequence ID" value="TWV99680.1"/>
    <property type="molecule type" value="Genomic_DNA"/>
</dbReference>
<evidence type="ECO:0000313" key="1">
    <source>
        <dbReference type="EMBL" id="TWV99680.1"/>
    </source>
</evidence>
<protein>
    <submittedName>
        <fullName evidence="1">PKD domain-containing protein</fullName>
    </submittedName>
</protein>
<dbReference type="OrthoDB" id="975810at2"/>
<accession>A0A5C6LQS7</accession>
<gene>
    <name evidence="1" type="ORF">FEF09_15255</name>
</gene>
<comment type="caution">
    <text evidence="1">The sequence shown here is derived from an EMBL/GenBank/DDBJ whole genome shotgun (WGS) entry which is preliminary data.</text>
</comment>
<proteinExistence type="predicted"/>
<reference evidence="1 2" key="1">
    <citation type="submission" date="2019-08" db="EMBL/GenBank/DDBJ databases">
        <title>Whole genome sequencing of chitin degrading bacteria Chitinophaga pinensis YS16.</title>
        <authorList>
            <person name="Singh R.P."/>
            <person name="Manchanda G."/>
            <person name="Maurya I.K."/>
            <person name="Joshi N.K."/>
            <person name="Srivastava A.K."/>
        </authorList>
    </citation>
    <scope>NUCLEOTIDE SEQUENCE [LARGE SCALE GENOMIC DNA]</scope>
    <source>
        <strain evidence="1 2">YS-16</strain>
    </source>
</reference>